<organism evidence="4 5">
    <name type="scientific">Candidatus Alistipes avicola</name>
    <dbReference type="NCBI Taxonomy" id="2838432"/>
    <lineage>
        <taxon>Bacteria</taxon>
        <taxon>Pseudomonadati</taxon>
        <taxon>Bacteroidota</taxon>
        <taxon>Bacteroidia</taxon>
        <taxon>Bacteroidales</taxon>
        <taxon>Rikenellaceae</taxon>
        <taxon>Alistipes</taxon>
    </lineage>
</organism>
<protein>
    <submittedName>
        <fullName evidence="4">2-oxoacid:acceptor oxidoreductase subunit alpha</fullName>
    </submittedName>
</protein>
<proteinExistence type="predicted"/>
<feature type="domain" description="Pyruvate flavodoxin/ferredoxin oxidoreductase pyrimidine binding" evidence="3">
    <location>
        <begin position="259"/>
        <end position="470"/>
    </location>
</feature>
<dbReference type="Gene3D" id="3.40.50.920">
    <property type="match status" value="1"/>
</dbReference>
<dbReference type="InterPro" id="IPR019752">
    <property type="entry name" value="Pyrv/ketoisovalerate_OxRed_cat"/>
</dbReference>
<name>A0A9D2RKG0_9BACT</name>
<dbReference type="CDD" id="cd07034">
    <property type="entry name" value="TPP_PYR_PFOR_IOR-alpha_like"/>
    <property type="match status" value="1"/>
</dbReference>
<gene>
    <name evidence="4" type="ORF">H9779_07125</name>
</gene>
<comment type="caution">
    <text evidence="4">The sequence shown here is derived from an EMBL/GenBank/DDBJ whole genome shotgun (WGS) entry which is preliminary data.</text>
</comment>
<dbReference type="InterPro" id="IPR050722">
    <property type="entry name" value="Pyruvate:ferred/Flavod_OxRd"/>
</dbReference>
<dbReference type="InterPro" id="IPR002869">
    <property type="entry name" value="Pyrv_flavodox_OxRed_cen"/>
</dbReference>
<dbReference type="InterPro" id="IPR022367">
    <property type="entry name" value="2-oxoacid/accept_OxRdtase_asu"/>
</dbReference>
<evidence type="ECO:0000313" key="5">
    <source>
        <dbReference type="Proteomes" id="UP000824259"/>
    </source>
</evidence>
<dbReference type="SUPFAM" id="SSF52922">
    <property type="entry name" value="TK C-terminal domain-like"/>
    <property type="match status" value="1"/>
</dbReference>
<evidence type="ECO:0000313" key="4">
    <source>
        <dbReference type="EMBL" id="HJA99349.1"/>
    </source>
</evidence>
<dbReference type="FunFam" id="3.40.50.970:FF:000022">
    <property type="entry name" value="2-oxoglutarate ferredoxin oxidoreductase alpha subunit"/>
    <property type="match status" value="1"/>
</dbReference>
<reference evidence="4" key="1">
    <citation type="journal article" date="2021" name="PeerJ">
        <title>Extensive microbial diversity within the chicken gut microbiome revealed by metagenomics and culture.</title>
        <authorList>
            <person name="Gilroy R."/>
            <person name="Ravi A."/>
            <person name="Getino M."/>
            <person name="Pursley I."/>
            <person name="Horton D.L."/>
            <person name="Alikhan N.F."/>
            <person name="Baker D."/>
            <person name="Gharbi K."/>
            <person name="Hall N."/>
            <person name="Watson M."/>
            <person name="Adriaenssens E.M."/>
            <person name="Foster-Nyarko E."/>
            <person name="Jarju S."/>
            <person name="Secka A."/>
            <person name="Antonio M."/>
            <person name="Oren A."/>
            <person name="Chaudhuri R.R."/>
            <person name="La Ragione R."/>
            <person name="Hildebrand F."/>
            <person name="Pallen M.J."/>
        </authorList>
    </citation>
    <scope>NUCLEOTIDE SEQUENCE</scope>
    <source>
        <strain evidence="4">CHK169-11906</strain>
    </source>
</reference>
<dbReference type="SUPFAM" id="SSF52518">
    <property type="entry name" value="Thiamin diphosphate-binding fold (THDP-binding)"/>
    <property type="match status" value="1"/>
</dbReference>
<reference evidence="4" key="2">
    <citation type="submission" date="2021-04" db="EMBL/GenBank/DDBJ databases">
        <authorList>
            <person name="Gilroy R."/>
        </authorList>
    </citation>
    <scope>NUCLEOTIDE SEQUENCE</scope>
    <source>
        <strain evidence="4">CHK169-11906</strain>
    </source>
</reference>
<keyword evidence="1" id="KW-0560">Oxidoreductase</keyword>
<dbReference type="Pfam" id="PF01558">
    <property type="entry name" value="POR"/>
    <property type="match status" value="1"/>
</dbReference>
<dbReference type="GO" id="GO:0016903">
    <property type="term" value="F:oxidoreductase activity, acting on the aldehyde or oxo group of donors"/>
    <property type="evidence" value="ECO:0007669"/>
    <property type="project" value="InterPro"/>
</dbReference>
<dbReference type="Gene3D" id="3.40.920.10">
    <property type="entry name" value="Pyruvate-ferredoxin oxidoreductase, PFOR, domain III"/>
    <property type="match status" value="1"/>
</dbReference>
<accession>A0A9D2RKG0</accession>
<dbReference type="Pfam" id="PF01855">
    <property type="entry name" value="POR_N"/>
    <property type="match status" value="1"/>
</dbReference>
<dbReference type="AlphaFoldDB" id="A0A9D2RKG0"/>
<dbReference type="InterPro" id="IPR009014">
    <property type="entry name" value="Transketo_C/PFOR_II"/>
</dbReference>
<dbReference type="SUPFAM" id="SSF53323">
    <property type="entry name" value="Pyruvate-ferredoxin oxidoreductase, PFOR, domain III"/>
    <property type="match status" value="1"/>
</dbReference>
<evidence type="ECO:0000259" key="3">
    <source>
        <dbReference type="Pfam" id="PF01855"/>
    </source>
</evidence>
<dbReference type="Gene3D" id="3.40.50.970">
    <property type="match status" value="1"/>
</dbReference>
<dbReference type="InterPro" id="IPR002880">
    <property type="entry name" value="Pyrv_Fd/Flavodoxin_OxRdtase_N"/>
</dbReference>
<dbReference type="EMBL" id="DWYR01000022">
    <property type="protein sequence ID" value="HJA99349.1"/>
    <property type="molecule type" value="Genomic_DNA"/>
</dbReference>
<evidence type="ECO:0000256" key="1">
    <source>
        <dbReference type="ARBA" id="ARBA00023002"/>
    </source>
</evidence>
<dbReference type="GO" id="GO:0006979">
    <property type="term" value="P:response to oxidative stress"/>
    <property type="evidence" value="ECO:0007669"/>
    <property type="project" value="TreeGrafter"/>
</dbReference>
<sequence length="615" mass="66780">MNANKVQELQDVVIRFSGDSGDGMQLTGTLFSDTSALLGNGISTFPDYPAEIRAPQGTVAGVSGFQVHFGAQRQLNPGDFCDVLVAMNPAALKANRKWLKPGATVILDEDSLTEEHLKKAGFATLDPIAELKLEDYNVVIPNITELTKKALAETGLDNKAIVKCKNMFALGICFFLFNRPEDHAKRYLESKFAKKNPVIAQANKLAIDAGYNYAANTHQFANTYTVATGKMEKGTYRSTNGNVATAWGLCAASEKSGRPLFCGSYPITPATVILEELAKRKDLGVKTVQAEDEIAGICTAIGASFAGNFAVTTTSGPGLSLKSEALGLAVMAELPLVVVDVQRGGPSTGLPTKTEQSDLLQALYGRNGESPVVVIAASMPSDCFHYAFEAGRIALEHMTPVVLLSDGFIANGSEPWRIPSMKDYPTINPPLIDKTADGGPFMPYVRDDNFVRSWAIPGKAGLEHRIGGLEKDAVKGSISTDPDNHQKMVNLRAAKVAKVADFIPRQEVYGDPEGDLLVVGWGGTRGHLQTAVDKMRAEGKKVSLCHFNYINPLPHGVADIFKRFKKIIVCELNRGQFASYLRGQFQEFEYEQYNKCEGLPFTVTELMDKFHSLLK</sequence>
<dbReference type="InterPro" id="IPR029061">
    <property type="entry name" value="THDP-binding"/>
</dbReference>
<dbReference type="NCBIfam" id="TIGR03710">
    <property type="entry name" value="OAFO_sf"/>
    <property type="match status" value="1"/>
</dbReference>
<dbReference type="PANTHER" id="PTHR32154:SF20">
    <property type="entry name" value="2-OXOGLUTARATE OXIDOREDUCTASE SUBUNIT KORA"/>
    <property type="match status" value="1"/>
</dbReference>
<feature type="domain" description="Pyruvate/ketoisovalerate oxidoreductase catalytic" evidence="2">
    <location>
        <begin position="21"/>
        <end position="212"/>
    </location>
</feature>
<dbReference type="Proteomes" id="UP000824259">
    <property type="component" value="Unassembled WGS sequence"/>
</dbReference>
<evidence type="ECO:0000259" key="2">
    <source>
        <dbReference type="Pfam" id="PF01558"/>
    </source>
</evidence>
<dbReference type="PANTHER" id="PTHR32154">
    <property type="entry name" value="PYRUVATE-FLAVODOXIN OXIDOREDUCTASE-RELATED"/>
    <property type="match status" value="1"/>
</dbReference>